<sequence>MEQPFPPTSGNLAMQPEYAEGPRQQTPRPAPGHLRALPSLPEAPDHIYELGLPERFIEDLTLKTLYRITVPTPIGIANAMRVSPGVAREALDELRRQRLVETTSASGRLETEWQYRLTELGMREAENAFGRSKYVGPVPVPIQDYFRVLERDTEVGAPDPVRLARALQQLVLGRDVVAKVCLALTSGRPAMLWGAPGNGKTTILELTSEAIQGVTLMPMAVYVSGHIIRLYDDLVHQPVEGDDTADATSQFDRRWLRIRRPFVFVGGELRPEDLDLAYDPALGYHQAPPHVKAHGGLLAIDDFGRQQVSPQALLNRWIAALERGEDTMALVTGERITFPFRSTICFSTNLEPKAMLEEAHLRRIPYKIRIPEPTTEQMAEIFRRFADAMGVEATPQAIDIAVELVRRASNGNLRSCHPRDILQLIIEESRFVKRPPVLEPGAARRACEVYFAVDPGPVTPRQ</sequence>
<feature type="region of interest" description="Disordered" evidence="1">
    <location>
        <begin position="1"/>
        <end position="40"/>
    </location>
</feature>
<evidence type="ECO:0000256" key="1">
    <source>
        <dbReference type="SAM" id="MobiDB-lite"/>
    </source>
</evidence>
<dbReference type="RefSeq" id="WP_098504311.1">
    <property type="nucleotide sequence ID" value="NZ_PDJQ01000001.1"/>
</dbReference>
<accession>A0A2A9HIF6</accession>
<evidence type="ECO:0000313" key="2">
    <source>
        <dbReference type="EMBL" id="PFG74961.1"/>
    </source>
</evidence>
<dbReference type="AlphaFoldDB" id="A0A2A9HIF6"/>
<keyword evidence="3" id="KW-1185">Reference proteome</keyword>
<dbReference type="EMBL" id="PDJQ01000001">
    <property type="protein sequence ID" value="PFG74961.1"/>
    <property type="molecule type" value="Genomic_DNA"/>
</dbReference>
<evidence type="ECO:0000313" key="3">
    <source>
        <dbReference type="Proteomes" id="UP000223071"/>
    </source>
</evidence>
<dbReference type="InterPro" id="IPR027417">
    <property type="entry name" value="P-loop_NTPase"/>
</dbReference>
<dbReference type="SUPFAM" id="SSF52540">
    <property type="entry name" value="P-loop containing nucleoside triphosphate hydrolases"/>
    <property type="match status" value="1"/>
</dbReference>
<reference evidence="2 3" key="1">
    <citation type="submission" date="2017-09" db="EMBL/GenBank/DDBJ databases">
        <title>Sequencing the genomes of two abundant thermophiles in Great Basin hot springs: Thermocrinis jamiesonii and novel Chloroflexi Thermoflexus hugenholtzii.</title>
        <authorList>
            <person name="Hedlund B."/>
        </authorList>
    </citation>
    <scope>NUCLEOTIDE SEQUENCE [LARGE SCALE GENOMIC DNA]</scope>
    <source>
        <strain evidence="2 3">G233</strain>
    </source>
</reference>
<name>A0A2A9HIF6_TEPT2</name>
<gene>
    <name evidence="2" type="ORF">A9A59_2214</name>
</gene>
<dbReference type="Gene3D" id="3.40.50.300">
    <property type="entry name" value="P-loop containing nucleotide triphosphate hydrolases"/>
    <property type="match status" value="1"/>
</dbReference>
<dbReference type="Proteomes" id="UP000223071">
    <property type="component" value="Unassembled WGS sequence"/>
</dbReference>
<organism evidence="2 3">
    <name type="scientific">Tepidiforma thermophila (strain KCTC 52669 / CGMCC 1.13589 / G233)</name>
    <dbReference type="NCBI Taxonomy" id="2761530"/>
    <lineage>
        <taxon>Bacteria</taxon>
        <taxon>Bacillati</taxon>
        <taxon>Chloroflexota</taxon>
        <taxon>Tepidiformia</taxon>
        <taxon>Tepidiformales</taxon>
        <taxon>Tepidiformaceae</taxon>
        <taxon>Tepidiforma</taxon>
    </lineage>
</organism>
<proteinExistence type="predicted"/>
<comment type="caution">
    <text evidence="2">The sequence shown here is derived from an EMBL/GenBank/DDBJ whole genome shotgun (WGS) entry which is preliminary data.</text>
</comment>
<protein>
    <submittedName>
        <fullName evidence="2">Putative ATPase with chaperone activity</fullName>
    </submittedName>
</protein>